<gene>
    <name evidence="2" type="ORF">GCM10007876_06650</name>
</gene>
<reference evidence="2" key="1">
    <citation type="journal article" date="2014" name="Int. J. Syst. Evol. Microbiol.">
        <title>Complete genome sequence of Corynebacterium casei LMG S-19264T (=DSM 44701T), isolated from a smear-ripened cheese.</title>
        <authorList>
            <consortium name="US DOE Joint Genome Institute (JGI-PGF)"/>
            <person name="Walter F."/>
            <person name="Albersmeier A."/>
            <person name="Kalinowski J."/>
            <person name="Ruckert C."/>
        </authorList>
    </citation>
    <scope>NUCLEOTIDE SEQUENCE</scope>
    <source>
        <strain evidence="2">NBRC 110071</strain>
    </source>
</reference>
<feature type="coiled-coil region" evidence="1">
    <location>
        <begin position="40"/>
        <end position="67"/>
    </location>
</feature>
<evidence type="ECO:0000313" key="3">
    <source>
        <dbReference type="Proteomes" id="UP001161389"/>
    </source>
</evidence>
<proteinExistence type="predicted"/>
<dbReference type="Proteomes" id="UP001161389">
    <property type="component" value="Unassembled WGS sequence"/>
</dbReference>
<sequence>MIKQGIALLTIAFICVGCNSKGTYESIQESNRIECERLPQTEYEQCMDSLKKSYEEYERERQEAMSN</sequence>
<accession>A0AA37S6W1</accession>
<keyword evidence="1" id="KW-0175">Coiled coil</keyword>
<protein>
    <submittedName>
        <fullName evidence="2">Uncharacterized protein</fullName>
    </submittedName>
</protein>
<name>A0AA37S6W1_9GAMM</name>
<dbReference type="EMBL" id="BSNM01000003">
    <property type="protein sequence ID" value="GLQ30187.1"/>
    <property type="molecule type" value="Genomic_DNA"/>
</dbReference>
<reference evidence="2" key="2">
    <citation type="submission" date="2023-01" db="EMBL/GenBank/DDBJ databases">
        <title>Draft genome sequence of Litoribrevibacter albus strain NBRC 110071.</title>
        <authorList>
            <person name="Sun Q."/>
            <person name="Mori K."/>
        </authorList>
    </citation>
    <scope>NUCLEOTIDE SEQUENCE</scope>
    <source>
        <strain evidence="2">NBRC 110071</strain>
    </source>
</reference>
<evidence type="ECO:0000313" key="2">
    <source>
        <dbReference type="EMBL" id="GLQ30187.1"/>
    </source>
</evidence>
<evidence type="ECO:0000256" key="1">
    <source>
        <dbReference type="SAM" id="Coils"/>
    </source>
</evidence>
<organism evidence="2 3">
    <name type="scientific">Litoribrevibacter albus</name>
    <dbReference type="NCBI Taxonomy" id="1473156"/>
    <lineage>
        <taxon>Bacteria</taxon>
        <taxon>Pseudomonadati</taxon>
        <taxon>Pseudomonadota</taxon>
        <taxon>Gammaproteobacteria</taxon>
        <taxon>Oceanospirillales</taxon>
        <taxon>Oceanospirillaceae</taxon>
        <taxon>Litoribrevibacter</taxon>
    </lineage>
</organism>
<dbReference type="AlphaFoldDB" id="A0AA37S6W1"/>
<keyword evidence="3" id="KW-1185">Reference proteome</keyword>
<comment type="caution">
    <text evidence="2">The sequence shown here is derived from an EMBL/GenBank/DDBJ whole genome shotgun (WGS) entry which is preliminary data.</text>
</comment>